<keyword evidence="1" id="KW-0378">Hydrolase</keyword>
<evidence type="ECO:0000313" key="4">
    <source>
        <dbReference type="Proteomes" id="UP000231658"/>
    </source>
</evidence>
<dbReference type="InterPro" id="IPR015797">
    <property type="entry name" value="NUDIX_hydrolase-like_dom_sf"/>
</dbReference>
<dbReference type="PANTHER" id="PTHR43736:SF1">
    <property type="entry name" value="DIHYDRONEOPTERIN TRIPHOSPHATE DIPHOSPHATASE"/>
    <property type="match status" value="1"/>
</dbReference>
<dbReference type="GO" id="GO:0016787">
    <property type="term" value="F:hydrolase activity"/>
    <property type="evidence" value="ECO:0007669"/>
    <property type="project" value="UniProtKB-KW"/>
</dbReference>
<dbReference type="PANTHER" id="PTHR43736">
    <property type="entry name" value="ADP-RIBOSE PYROPHOSPHATASE"/>
    <property type="match status" value="1"/>
</dbReference>
<dbReference type="PROSITE" id="PS51462">
    <property type="entry name" value="NUDIX"/>
    <property type="match status" value="1"/>
</dbReference>
<feature type="domain" description="Nudix hydrolase" evidence="2">
    <location>
        <begin position="12"/>
        <end position="141"/>
    </location>
</feature>
<dbReference type="Pfam" id="PF00293">
    <property type="entry name" value="NUDIX"/>
    <property type="match status" value="1"/>
</dbReference>
<accession>A0A1C3REU9</accession>
<protein>
    <recommendedName>
        <fullName evidence="2">Nudix hydrolase domain-containing protein</fullName>
    </recommendedName>
</protein>
<dbReference type="Gene3D" id="3.90.79.10">
    <property type="entry name" value="Nucleoside Triphosphate Pyrophosphohydrolase"/>
    <property type="match status" value="1"/>
</dbReference>
<dbReference type="Proteomes" id="UP000231658">
    <property type="component" value="Unassembled WGS sequence"/>
</dbReference>
<keyword evidence="4" id="KW-1185">Reference proteome</keyword>
<evidence type="ECO:0000256" key="1">
    <source>
        <dbReference type="ARBA" id="ARBA00022801"/>
    </source>
</evidence>
<dbReference type="PRINTS" id="PR00502">
    <property type="entry name" value="NUDIXFAMILY"/>
</dbReference>
<dbReference type="EMBL" id="FLYE01000005">
    <property type="protein sequence ID" value="SCA55807.1"/>
    <property type="molecule type" value="Genomic_DNA"/>
</dbReference>
<dbReference type="InterPro" id="IPR000086">
    <property type="entry name" value="NUDIX_hydrolase_dom"/>
</dbReference>
<gene>
    <name evidence="3" type="ORF">MTBPR1_130003</name>
</gene>
<name>A0A1C3REU9_9PROT</name>
<sequence length="147" mass="16700">MKPVPSLINDCALFSVSQKAIIKDKKGRILMMEKAGKSHWDIPGGKLDAGEDMAKSIAREILEEIGFDKVNVGDIIYAGRRSFEEKDKAERVMIFYACEIDHKFEKIKLSDEHSAWRMMSAHDIKDQKKYEINPVVRAALNVAFAKD</sequence>
<evidence type="ECO:0000313" key="3">
    <source>
        <dbReference type="EMBL" id="SCA55807.1"/>
    </source>
</evidence>
<dbReference type="SUPFAM" id="SSF55811">
    <property type="entry name" value="Nudix"/>
    <property type="match status" value="1"/>
</dbReference>
<dbReference type="OrthoDB" id="9816040at2"/>
<reference evidence="3 4" key="1">
    <citation type="submission" date="2016-07" db="EMBL/GenBank/DDBJ databases">
        <authorList>
            <person name="Lefevre C.T."/>
        </authorList>
    </citation>
    <scope>NUCLEOTIDE SEQUENCE [LARGE SCALE GENOMIC DNA]</scope>
    <source>
        <strain evidence="3">PR1</strain>
    </source>
</reference>
<organism evidence="3 4">
    <name type="scientific">Candidatus Terasakiella magnetica</name>
    <dbReference type="NCBI Taxonomy" id="1867952"/>
    <lineage>
        <taxon>Bacteria</taxon>
        <taxon>Pseudomonadati</taxon>
        <taxon>Pseudomonadota</taxon>
        <taxon>Alphaproteobacteria</taxon>
        <taxon>Rhodospirillales</taxon>
        <taxon>Terasakiellaceae</taxon>
        <taxon>Terasakiella</taxon>
    </lineage>
</organism>
<evidence type="ECO:0000259" key="2">
    <source>
        <dbReference type="PROSITE" id="PS51462"/>
    </source>
</evidence>
<dbReference type="STRING" id="1867952.MTBPR1_130003"/>
<dbReference type="AlphaFoldDB" id="A0A1C3REU9"/>
<dbReference type="InterPro" id="IPR020476">
    <property type="entry name" value="Nudix_hydrolase"/>
</dbReference>
<proteinExistence type="predicted"/>